<dbReference type="EMBL" id="CAJVPK010000846">
    <property type="protein sequence ID" value="CAG8553933.1"/>
    <property type="molecule type" value="Genomic_DNA"/>
</dbReference>
<keyword evidence="6 7" id="KW-0472">Membrane</keyword>
<comment type="similarity">
    <text evidence="2">Belongs to the INSIG family.</text>
</comment>
<feature type="transmembrane region" description="Helical" evidence="7">
    <location>
        <begin position="34"/>
        <end position="57"/>
    </location>
</feature>
<comment type="subcellular location">
    <subcellularLocation>
        <location evidence="1">Endoplasmic reticulum membrane</location>
        <topology evidence="1">Multi-pass membrane protein</topology>
    </subcellularLocation>
</comment>
<dbReference type="GO" id="GO:0016126">
    <property type="term" value="P:sterol biosynthetic process"/>
    <property type="evidence" value="ECO:0007669"/>
    <property type="project" value="TreeGrafter"/>
</dbReference>
<keyword evidence="3 7" id="KW-0812">Transmembrane</keyword>
<name>A0A9N9FQ93_9GLOM</name>
<dbReference type="PANTHER" id="PTHR15301">
    <property type="entry name" value="INSULIN-INDUCED GENE 1"/>
    <property type="match status" value="1"/>
</dbReference>
<evidence type="ECO:0000256" key="5">
    <source>
        <dbReference type="ARBA" id="ARBA00022989"/>
    </source>
</evidence>
<proteinExistence type="inferred from homology"/>
<dbReference type="InterPro" id="IPR025929">
    <property type="entry name" value="INSIG_fam"/>
</dbReference>
<evidence type="ECO:0000256" key="3">
    <source>
        <dbReference type="ARBA" id="ARBA00022692"/>
    </source>
</evidence>
<evidence type="ECO:0000313" key="8">
    <source>
        <dbReference type="EMBL" id="CAG8553933.1"/>
    </source>
</evidence>
<evidence type="ECO:0000256" key="4">
    <source>
        <dbReference type="ARBA" id="ARBA00022824"/>
    </source>
</evidence>
<evidence type="ECO:0000256" key="7">
    <source>
        <dbReference type="SAM" id="Phobius"/>
    </source>
</evidence>
<evidence type="ECO:0000256" key="6">
    <source>
        <dbReference type="ARBA" id="ARBA00023136"/>
    </source>
</evidence>
<gene>
    <name evidence="8" type="ORF">DEBURN_LOCUS7241</name>
</gene>
<organism evidence="8 9">
    <name type="scientific">Diversispora eburnea</name>
    <dbReference type="NCBI Taxonomy" id="1213867"/>
    <lineage>
        <taxon>Eukaryota</taxon>
        <taxon>Fungi</taxon>
        <taxon>Fungi incertae sedis</taxon>
        <taxon>Mucoromycota</taxon>
        <taxon>Glomeromycotina</taxon>
        <taxon>Glomeromycetes</taxon>
        <taxon>Diversisporales</taxon>
        <taxon>Diversisporaceae</taxon>
        <taxon>Diversispora</taxon>
    </lineage>
</organism>
<evidence type="ECO:0000256" key="1">
    <source>
        <dbReference type="ARBA" id="ARBA00004477"/>
    </source>
</evidence>
<keyword evidence="4" id="KW-0256">Endoplasmic reticulum</keyword>
<evidence type="ECO:0000313" key="9">
    <source>
        <dbReference type="Proteomes" id="UP000789706"/>
    </source>
</evidence>
<reference evidence="8" key="1">
    <citation type="submission" date="2021-06" db="EMBL/GenBank/DDBJ databases">
        <authorList>
            <person name="Kallberg Y."/>
            <person name="Tangrot J."/>
            <person name="Rosling A."/>
        </authorList>
    </citation>
    <scope>NUCLEOTIDE SEQUENCE</scope>
    <source>
        <strain evidence="8">AZ414A</strain>
    </source>
</reference>
<dbReference type="GO" id="GO:0005789">
    <property type="term" value="C:endoplasmic reticulum membrane"/>
    <property type="evidence" value="ECO:0007669"/>
    <property type="project" value="UniProtKB-SubCell"/>
</dbReference>
<dbReference type="AlphaFoldDB" id="A0A9N9FQ93"/>
<feature type="transmembrane region" description="Helical" evidence="7">
    <location>
        <begin position="78"/>
        <end position="99"/>
    </location>
</feature>
<protein>
    <submittedName>
        <fullName evidence="8">831_t:CDS:1</fullName>
    </submittedName>
</protein>
<evidence type="ECO:0000256" key="2">
    <source>
        <dbReference type="ARBA" id="ARBA00007475"/>
    </source>
</evidence>
<dbReference type="OrthoDB" id="205546at2759"/>
<sequence>MSSLTSFVIDHLLTQNRITEYPENIAKLIDTAAWIPPTCGLSAILVGTLFPVADYWLKRKPQEFQREWSNVVRCLGGFIGIAYAATCILYSSSICFGTLGRQLMVIPEEWFDDEKELMFNMEKLRL</sequence>
<keyword evidence="5 7" id="KW-1133">Transmembrane helix</keyword>
<keyword evidence="9" id="KW-1185">Reference proteome</keyword>
<dbReference type="Proteomes" id="UP000789706">
    <property type="component" value="Unassembled WGS sequence"/>
</dbReference>
<accession>A0A9N9FQ93</accession>
<dbReference type="Pfam" id="PF07281">
    <property type="entry name" value="INSIG"/>
    <property type="match status" value="1"/>
</dbReference>
<dbReference type="PANTHER" id="PTHR15301:SF3">
    <property type="entry name" value="PROTEIN NSG1-RELATED"/>
    <property type="match status" value="1"/>
</dbReference>
<comment type="caution">
    <text evidence="8">The sequence shown here is derived from an EMBL/GenBank/DDBJ whole genome shotgun (WGS) entry which is preliminary data.</text>
</comment>